<evidence type="ECO:0000313" key="1">
    <source>
        <dbReference type="EMBL" id="KAK8524476.1"/>
    </source>
</evidence>
<sequence>MSAARTQPEVLLSKRGIPYVTRTQLSPSNIWYIIFVTICLHYVEERDLADPFAAATFFFLIHMHWCESKRLGEKSFRFRH</sequence>
<gene>
    <name evidence="1" type="ORF">V6N12_029342</name>
</gene>
<organism evidence="1 2">
    <name type="scientific">Hibiscus sabdariffa</name>
    <name type="common">roselle</name>
    <dbReference type="NCBI Taxonomy" id="183260"/>
    <lineage>
        <taxon>Eukaryota</taxon>
        <taxon>Viridiplantae</taxon>
        <taxon>Streptophyta</taxon>
        <taxon>Embryophyta</taxon>
        <taxon>Tracheophyta</taxon>
        <taxon>Spermatophyta</taxon>
        <taxon>Magnoliopsida</taxon>
        <taxon>eudicotyledons</taxon>
        <taxon>Gunneridae</taxon>
        <taxon>Pentapetalae</taxon>
        <taxon>rosids</taxon>
        <taxon>malvids</taxon>
        <taxon>Malvales</taxon>
        <taxon>Malvaceae</taxon>
        <taxon>Malvoideae</taxon>
        <taxon>Hibiscus</taxon>
    </lineage>
</organism>
<protein>
    <submittedName>
        <fullName evidence="1">Uncharacterized protein</fullName>
    </submittedName>
</protein>
<dbReference type="Proteomes" id="UP001472677">
    <property type="component" value="Unassembled WGS sequence"/>
</dbReference>
<proteinExistence type="predicted"/>
<dbReference type="EMBL" id="JBBPBM010000041">
    <property type="protein sequence ID" value="KAK8524476.1"/>
    <property type="molecule type" value="Genomic_DNA"/>
</dbReference>
<evidence type="ECO:0000313" key="2">
    <source>
        <dbReference type="Proteomes" id="UP001472677"/>
    </source>
</evidence>
<accession>A0ABR2CW79</accession>
<name>A0ABR2CW79_9ROSI</name>
<comment type="caution">
    <text evidence="1">The sequence shown here is derived from an EMBL/GenBank/DDBJ whole genome shotgun (WGS) entry which is preliminary data.</text>
</comment>
<reference evidence="1 2" key="1">
    <citation type="journal article" date="2024" name="G3 (Bethesda)">
        <title>Genome assembly of Hibiscus sabdariffa L. provides insights into metabolisms of medicinal natural products.</title>
        <authorList>
            <person name="Kim T."/>
        </authorList>
    </citation>
    <scope>NUCLEOTIDE SEQUENCE [LARGE SCALE GENOMIC DNA]</scope>
    <source>
        <strain evidence="1">TK-2024</strain>
        <tissue evidence="1">Old leaves</tissue>
    </source>
</reference>
<keyword evidence="2" id="KW-1185">Reference proteome</keyword>